<dbReference type="Proteomes" id="UP000306918">
    <property type="component" value="Unassembled WGS sequence"/>
</dbReference>
<name>A0A4S8HBV1_9BACT</name>
<organism evidence="1 2">
    <name type="scientific">Niastella caeni</name>
    <dbReference type="NCBI Taxonomy" id="2569763"/>
    <lineage>
        <taxon>Bacteria</taxon>
        <taxon>Pseudomonadati</taxon>
        <taxon>Bacteroidota</taxon>
        <taxon>Chitinophagia</taxon>
        <taxon>Chitinophagales</taxon>
        <taxon>Chitinophagaceae</taxon>
        <taxon>Niastella</taxon>
    </lineage>
</organism>
<protein>
    <submittedName>
        <fullName evidence="1">Ferredoxin</fullName>
    </submittedName>
</protein>
<dbReference type="AlphaFoldDB" id="A0A4S8HBV1"/>
<dbReference type="RefSeq" id="WP_136580585.1">
    <property type="nucleotide sequence ID" value="NZ_STFF01000013.1"/>
</dbReference>
<evidence type="ECO:0000313" key="2">
    <source>
        <dbReference type="Proteomes" id="UP000306918"/>
    </source>
</evidence>
<dbReference type="EMBL" id="STFF01000013">
    <property type="protein sequence ID" value="THU31579.1"/>
    <property type="molecule type" value="Genomic_DNA"/>
</dbReference>
<evidence type="ECO:0000313" key="1">
    <source>
        <dbReference type="EMBL" id="THU31579.1"/>
    </source>
</evidence>
<comment type="caution">
    <text evidence="1">The sequence shown here is derived from an EMBL/GenBank/DDBJ whole genome shotgun (WGS) entry which is preliminary data.</text>
</comment>
<sequence length="227" mass="26409">MQSSNYDRHPFNKGDFYINNGVCIACGAPEAEAQDIIEHSKSDNHCYFKKQPVTEDEIDQAIKAMMVSCINALRYGGQDEIIIKRLYQNGMEDLCDNKAKDRYKILIRDRIHFNFLGTLADLSELLVLKYKSISPYVKVEDYKTNQVDSFSFTQKWTRGASGIIYTCHLRVDKTFEITITLEKGHEQKNIIGISAMLHDFLKSDNRVINIKWFELDKPNDLWYDKPY</sequence>
<keyword evidence="2" id="KW-1185">Reference proteome</keyword>
<dbReference type="OrthoDB" id="8910832at2"/>
<reference evidence="1 2" key="1">
    <citation type="submission" date="2019-04" db="EMBL/GenBank/DDBJ databases">
        <title>Niastella caeni sp. nov., isolated from activated sludge.</title>
        <authorList>
            <person name="Sheng M."/>
        </authorList>
    </citation>
    <scope>NUCLEOTIDE SEQUENCE [LARGE SCALE GENOMIC DNA]</scope>
    <source>
        <strain evidence="1 2">HX-2-15</strain>
    </source>
</reference>
<accession>A0A4S8HBV1</accession>
<proteinExistence type="predicted"/>
<gene>
    <name evidence="1" type="ORF">FAM09_28560</name>
</gene>